<dbReference type="AlphaFoldDB" id="Q95YA4"/>
<sequence>MLFKFLYLLSAAVSCQFQDFEGSGEEALIDEYWLQRLIENVGIPHYLTQKAYQLTANAKEHVDEDEILTLDASVPDYARQVFTTQVLSTDGLSQETLQNSTEKFMTVVYFAFRPFGCDQDNIWPSVYNLTRDNLDCLAFTLLQRIYDKSEFTRKYFARAIHFGLTSTAPMNHRIHEMMVYQYLLPTLDRVWFNSMKIQFKNSFWNEQEYSRKSTYEDNSFLCGSFPFSDEVQEKINYYFNSR</sequence>
<keyword evidence="1" id="KW-0732">Signal</keyword>
<dbReference type="GeneID" id="185637"/>
<dbReference type="FunCoup" id="Q95YA4">
    <property type="interactions" value="1522"/>
</dbReference>
<dbReference type="PeptideAtlas" id="Q95YA4"/>
<dbReference type="PROSITE" id="PS51257">
    <property type="entry name" value="PROKAR_LIPOPROTEIN"/>
    <property type="match status" value="1"/>
</dbReference>
<dbReference type="AGR" id="WB:WBGene00018311"/>
<dbReference type="OMA" id="DEYWLQR"/>
<proteinExistence type="predicted"/>
<dbReference type="Bgee" id="WBGene00018311">
    <property type="expression patterns" value="Expressed in larva and 3 other cell types or tissues"/>
</dbReference>
<dbReference type="RefSeq" id="NP_510721.1">
    <property type="nucleotide sequence ID" value="NM_078320.3"/>
</dbReference>
<dbReference type="OrthoDB" id="5790207at2759"/>
<dbReference type="CTD" id="185637"/>
<feature type="signal peptide" evidence="1">
    <location>
        <begin position="1"/>
        <end position="17"/>
    </location>
</feature>
<dbReference type="PaxDb" id="6239-F41G4.8"/>
<dbReference type="eggNOG" id="ENOG502TFGQ">
    <property type="taxonomic scope" value="Eukaryota"/>
</dbReference>
<dbReference type="HOGENOM" id="CLU_1157341_0_0_1"/>
<dbReference type="InParanoid" id="Q95YA4"/>
<dbReference type="Proteomes" id="UP000001940">
    <property type="component" value="Chromosome X"/>
</dbReference>
<gene>
    <name evidence="2" type="ORF">CELE_F41G4.8</name>
    <name evidence="2 4" type="ORF">F41G4.8</name>
</gene>
<reference evidence="2 3" key="1">
    <citation type="journal article" date="1998" name="Science">
        <title>Genome sequence of the nematode C. elegans: a platform for investigating biology.</title>
        <authorList>
            <consortium name="The C. elegans sequencing consortium"/>
            <person name="Sulson J.E."/>
            <person name="Waterston R."/>
        </authorList>
    </citation>
    <scope>NUCLEOTIDE SEQUENCE [LARGE SCALE GENOMIC DNA]</scope>
    <source>
        <strain evidence="2 3">Bristol N2</strain>
    </source>
</reference>
<name>Q95YA4_CAEEL</name>
<organism evidence="2 3">
    <name type="scientific">Caenorhabditis elegans</name>
    <dbReference type="NCBI Taxonomy" id="6239"/>
    <lineage>
        <taxon>Eukaryota</taxon>
        <taxon>Metazoa</taxon>
        <taxon>Ecdysozoa</taxon>
        <taxon>Nematoda</taxon>
        <taxon>Chromadorea</taxon>
        <taxon>Rhabditida</taxon>
        <taxon>Rhabditina</taxon>
        <taxon>Rhabditomorpha</taxon>
        <taxon>Rhabditoidea</taxon>
        <taxon>Rhabditidae</taxon>
        <taxon>Peloderinae</taxon>
        <taxon>Caenorhabditis</taxon>
    </lineage>
</organism>
<dbReference type="KEGG" id="cel:CELE_F41G4.8"/>
<evidence type="ECO:0000313" key="3">
    <source>
        <dbReference type="Proteomes" id="UP000001940"/>
    </source>
</evidence>
<dbReference type="EMBL" id="BX284606">
    <property type="protein sequence ID" value="CCD71063.1"/>
    <property type="molecule type" value="Genomic_DNA"/>
</dbReference>
<keyword evidence="3" id="KW-1185">Reference proteome</keyword>
<protein>
    <submittedName>
        <fullName evidence="2">Uncharacterized protein</fullName>
    </submittedName>
</protein>
<evidence type="ECO:0000313" key="4">
    <source>
        <dbReference type="WormBase" id="F41G4.8"/>
    </source>
</evidence>
<evidence type="ECO:0000313" key="2">
    <source>
        <dbReference type="EMBL" id="CCD71063.1"/>
    </source>
</evidence>
<feature type="chain" id="PRO_5004321154" evidence="1">
    <location>
        <begin position="18"/>
        <end position="242"/>
    </location>
</feature>
<accession>Q95YA4</accession>
<dbReference type="UCSC" id="F41G4.8">
    <property type="organism name" value="c. elegans"/>
</dbReference>
<dbReference type="WormBase" id="F41G4.8">
    <property type="protein sequence ID" value="CE04553"/>
    <property type="gene ID" value="WBGene00018311"/>
</dbReference>
<evidence type="ECO:0000256" key="1">
    <source>
        <dbReference type="SAM" id="SignalP"/>
    </source>
</evidence>